<accession>A0AAD3XKR9</accession>
<evidence type="ECO:0000256" key="1">
    <source>
        <dbReference type="SAM" id="Phobius"/>
    </source>
</evidence>
<name>A0AAD3XKR9_NEPGR</name>
<sequence length="75" mass="8131">MCPDEKLSGLNAVRGNQTFYNVTPVGISLHFPVTIMMLAALTVLVLSSAIGSLRRLCPSIPGIRGIFETSKRNQK</sequence>
<evidence type="ECO:0000313" key="3">
    <source>
        <dbReference type="Proteomes" id="UP001279734"/>
    </source>
</evidence>
<comment type="caution">
    <text evidence="2">The sequence shown here is derived from an EMBL/GenBank/DDBJ whole genome shotgun (WGS) entry which is preliminary data.</text>
</comment>
<gene>
    <name evidence="2" type="ORF">Nepgr_010117</name>
</gene>
<protein>
    <submittedName>
        <fullName evidence="2">Uncharacterized protein</fullName>
    </submittedName>
</protein>
<organism evidence="2 3">
    <name type="scientific">Nepenthes gracilis</name>
    <name type="common">Slender pitcher plant</name>
    <dbReference type="NCBI Taxonomy" id="150966"/>
    <lineage>
        <taxon>Eukaryota</taxon>
        <taxon>Viridiplantae</taxon>
        <taxon>Streptophyta</taxon>
        <taxon>Embryophyta</taxon>
        <taxon>Tracheophyta</taxon>
        <taxon>Spermatophyta</taxon>
        <taxon>Magnoliopsida</taxon>
        <taxon>eudicotyledons</taxon>
        <taxon>Gunneridae</taxon>
        <taxon>Pentapetalae</taxon>
        <taxon>Caryophyllales</taxon>
        <taxon>Nepenthaceae</taxon>
        <taxon>Nepenthes</taxon>
    </lineage>
</organism>
<keyword evidence="1" id="KW-0472">Membrane</keyword>
<dbReference type="AlphaFoldDB" id="A0AAD3XKR9"/>
<reference evidence="2" key="1">
    <citation type="submission" date="2023-05" db="EMBL/GenBank/DDBJ databases">
        <title>Nepenthes gracilis genome sequencing.</title>
        <authorList>
            <person name="Fukushima K."/>
        </authorList>
    </citation>
    <scope>NUCLEOTIDE SEQUENCE</scope>
    <source>
        <strain evidence="2">SING2019-196</strain>
    </source>
</reference>
<feature type="transmembrane region" description="Helical" evidence="1">
    <location>
        <begin position="27"/>
        <end position="46"/>
    </location>
</feature>
<proteinExistence type="predicted"/>
<keyword evidence="1" id="KW-0812">Transmembrane</keyword>
<keyword evidence="1" id="KW-1133">Transmembrane helix</keyword>
<keyword evidence="3" id="KW-1185">Reference proteome</keyword>
<dbReference type="Proteomes" id="UP001279734">
    <property type="component" value="Unassembled WGS sequence"/>
</dbReference>
<evidence type="ECO:0000313" key="2">
    <source>
        <dbReference type="EMBL" id="GMH08277.1"/>
    </source>
</evidence>
<dbReference type="EMBL" id="BSYO01000008">
    <property type="protein sequence ID" value="GMH08277.1"/>
    <property type="molecule type" value="Genomic_DNA"/>
</dbReference>